<dbReference type="Proteomes" id="UP000318080">
    <property type="component" value="Unassembled WGS sequence"/>
</dbReference>
<evidence type="ECO:0000313" key="2">
    <source>
        <dbReference type="EMBL" id="TQE44110.1"/>
    </source>
</evidence>
<dbReference type="InterPro" id="IPR001387">
    <property type="entry name" value="Cro/C1-type_HTH"/>
</dbReference>
<dbReference type="GO" id="GO:0003677">
    <property type="term" value="F:DNA binding"/>
    <property type="evidence" value="ECO:0007669"/>
    <property type="project" value="InterPro"/>
</dbReference>
<gene>
    <name evidence="2" type="ORF">EJK80_02965</name>
</gene>
<dbReference type="CDD" id="cd00093">
    <property type="entry name" value="HTH_XRE"/>
    <property type="match status" value="1"/>
</dbReference>
<dbReference type="SMART" id="SM00530">
    <property type="entry name" value="HTH_XRE"/>
    <property type="match status" value="1"/>
</dbReference>
<name>A0A540R8N7_9CORY</name>
<keyword evidence="3" id="KW-1185">Reference proteome</keyword>
<dbReference type="InterPro" id="IPR010982">
    <property type="entry name" value="Lambda_DNA-bd_dom_sf"/>
</dbReference>
<dbReference type="EMBL" id="VHIR01000003">
    <property type="protein sequence ID" value="TQE44110.1"/>
    <property type="molecule type" value="Genomic_DNA"/>
</dbReference>
<dbReference type="Pfam" id="PF13560">
    <property type="entry name" value="HTH_31"/>
    <property type="match status" value="1"/>
</dbReference>
<comment type="caution">
    <text evidence="2">The sequence shown here is derived from an EMBL/GenBank/DDBJ whole genome shotgun (WGS) entry which is preliminary data.</text>
</comment>
<dbReference type="Gene3D" id="1.10.260.40">
    <property type="entry name" value="lambda repressor-like DNA-binding domains"/>
    <property type="match status" value="1"/>
</dbReference>
<sequence>MLTAGTIGDIARERRREGGLTQRHVARRARVSERFVRDLETGKGTVQLDKALAVLAAIGLHVRVETAGALPFDAMA</sequence>
<dbReference type="SUPFAM" id="SSF47413">
    <property type="entry name" value="lambda repressor-like DNA-binding domains"/>
    <property type="match status" value="1"/>
</dbReference>
<protein>
    <submittedName>
        <fullName evidence="2">Helix-turn-helix transcriptional regulator</fullName>
    </submittedName>
</protein>
<reference evidence="2 3" key="1">
    <citation type="submission" date="2019-06" db="EMBL/GenBank/DDBJ databases">
        <title>Draft genome of C. phoceense Strain 272.</title>
        <authorList>
            <person name="Pacheco L.G.C."/>
            <person name="Barberis C.M."/>
            <person name="Almuzara M.N."/>
            <person name="Traglia G.M."/>
            <person name="Santos C.S."/>
            <person name="Rocha D.J.P.G."/>
            <person name="Aguiar E.R.G.R."/>
            <person name="Vay C.A."/>
        </authorList>
    </citation>
    <scope>NUCLEOTIDE SEQUENCE [LARGE SCALE GENOMIC DNA]</scope>
    <source>
        <strain evidence="2 3">272</strain>
    </source>
</reference>
<organism evidence="2 3">
    <name type="scientific">Corynebacterium phoceense</name>
    <dbReference type="NCBI Taxonomy" id="1686286"/>
    <lineage>
        <taxon>Bacteria</taxon>
        <taxon>Bacillati</taxon>
        <taxon>Actinomycetota</taxon>
        <taxon>Actinomycetes</taxon>
        <taxon>Mycobacteriales</taxon>
        <taxon>Corynebacteriaceae</taxon>
        <taxon>Corynebacterium</taxon>
    </lineage>
</organism>
<accession>A0A540R8N7</accession>
<evidence type="ECO:0000259" key="1">
    <source>
        <dbReference type="SMART" id="SM00530"/>
    </source>
</evidence>
<dbReference type="AlphaFoldDB" id="A0A540R8N7"/>
<feature type="domain" description="HTH cro/C1-type" evidence="1">
    <location>
        <begin position="10"/>
        <end position="65"/>
    </location>
</feature>
<dbReference type="STRING" id="1686286.GCA_900092335_01293"/>
<dbReference type="RefSeq" id="WP_066484925.1">
    <property type="nucleotide sequence ID" value="NZ_JADPQA010000001.1"/>
</dbReference>
<evidence type="ECO:0000313" key="3">
    <source>
        <dbReference type="Proteomes" id="UP000318080"/>
    </source>
</evidence>
<proteinExistence type="predicted"/>